<evidence type="ECO:0000313" key="2">
    <source>
        <dbReference type="Proteomes" id="UP000595437"/>
    </source>
</evidence>
<dbReference type="AlphaFoldDB" id="A0A7T8GYA6"/>
<name>A0A7T8GYA6_CALRO</name>
<organism evidence="1 2">
    <name type="scientific">Caligus rogercresseyi</name>
    <name type="common">Sea louse</name>
    <dbReference type="NCBI Taxonomy" id="217165"/>
    <lineage>
        <taxon>Eukaryota</taxon>
        <taxon>Metazoa</taxon>
        <taxon>Ecdysozoa</taxon>
        <taxon>Arthropoda</taxon>
        <taxon>Crustacea</taxon>
        <taxon>Multicrustacea</taxon>
        <taxon>Hexanauplia</taxon>
        <taxon>Copepoda</taxon>
        <taxon>Siphonostomatoida</taxon>
        <taxon>Caligidae</taxon>
        <taxon>Caligus</taxon>
    </lineage>
</organism>
<gene>
    <name evidence="1" type="ORF">FKW44_013949</name>
</gene>
<accession>A0A7T8GYA6</accession>
<dbReference type="EMBL" id="CP045898">
    <property type="protein sequence ID" value="QQP40039.1"/>
    <property type="molecule type" value="Genomic_DNA"/>
</dbReference>
<keyword evidence="2" id="KW-1185">Reference proteome</keyword>
<protein>
    <submittedName>
        <fullName evidence="1">Uncharacterized protein</fullName>
    </submittedName>
</protein>
<reference evidence="2" key="1">
    <citation type="submission" date="2021-01" db="EMBL/GenBank/DDBJ databases">
        <title>Caligus Genome Assembly.</title>
        <authorList>
            <person name="Gallardo-Escarate C."/>
        </authorList>
    </citation>
    <scope>NUCLEOTIDE SEQUENCE [LARGE SCALE GENOMIC DNA]</scope>
</reference>
<proteinExistence type="predicted"/>
<sequence length="82" mass="9361">QLSCLCQTAKPTLRIVYEKGKLKPKILRSAIISAAARYTALTLKIPSDTDDSWISAGNIVKFYPSKSKRYFNILKRIMKHFN</sequence>
<feature type="non-terminal residue" evidence="1">
    <location>
        <position position="1"/>
    </location>
</feature>
<evidence type="ECO:0000313" key="1">
    <source>
        <dbReference type="EMBL" id="QQP40039.1"/>
    </source>
</evidence>
<dbReference type="Proteomes" id="UP000595437">
    <property type="component" value="Chromosome 9"/>
</dbReference>